<protein>
    <recommendedName>
        <fullName evidence="9">TRAP transporter small permease protein</fullName>
    </recommendedName>
</protein>
<dbReference type="OrthoDB" id="9794346at2"/>
<keyword evidence="2 9" id="KW-0813">Transport</keyword>
<gene>
    <name evidence="11" type="ORF">AQS8620_02916</name>
</gene>
<keyword evidence="3" id="KW-1003">Cell membrane</keyword>
<feature type="domain" description="Tripartite ATP-independent periplasmic transporters DctQ component" evidence="10">
    <location>
        <begin position="26"/>
        <end position="155"/>
    </location>
</feature>
<comment type="function">
    <text evidence="9">Part of the tripartite ATP-independent periplasmic (TRAP) transport system.</text>
</comment>
<reference evidence="11 12" key="1">
    <citation type="submission" date="2017-03" db="EMBL/GenBank/DDBJ databases">
        <authorList>
            <person name="Afonso C.L."/>
            <person name="Miller P.J."/>
            <person name="Scott M.A."/>
            <person name="Spackman E."/>
            <person name="Goraichik I."/>
            <person name="Dimitrov K.M."/>
            <person name="Suarez D.L."/>
            <person name="Swayne D.E."/>
        </authorList>
    </citation>
    <scope>NUCLEOTIDE SEQUENCE [LARGE SCALE GENOMIC DNA]</scope>
    <source>
        <strain evidence="11 12">CECT 8620</strain>
    </source>
</reference>
<comment type="subunit">
    <text evidence="9">The complex comprises the extracytoplasmic solute receptor protein and the two transmembrane proteins.</text>
</comment>
<evidence type="ECO:0000256" key="5">
    <source>
        <dbReference type="ARBA" id="ARBA00022692"/>
    </source>
</evidence>
<dbReference type="InterPro" id="IPR055348">
    <property type="entry name" value="DctQ"/>
</dbReference>
<evidence type="ECO:0000313" key="12">
    <source>
        <dbReference type="Proteomes" id="UP000193862"/>
    </source>
</evidence>
<accession>A0A1Y5TGV0</accession>
<comment type="subcellular location">
    <subcellularLocation>
        <location evidence="1 9">Cell inner membrane</location>
        <topology evidence="1 9">Multi-pass membrane protein</topology>
    </subcellularLocation>
</comment>
<feature type="transmembrane region" description="Helical" evidence="9">
    <location>
        <begin position="46"/>
        <end position="67"/>
    </location>
</feature>
<keyword evidence="12" id="KW-1185">Reference proteome</keyword>
<comment type="similarity">
    <text evidence="8 9">Belongs to the TRAP transporter small permease family.</text>
</comment>
<keyword evidence="6 9" id="KW-1133">Transmembrane helix</keyword>
<dbReference type="EMBL" id="FWFS01000011">
    <property type="protein sequence ID" value="SLN63725.1"/>
    <property type="molecule type" value="Genomic_DNA"/>
</dbReference>
<dbReference type="Pfam" id="PF04290">
    <property type="entry name" value="DctQ"/>
    <property type="match status" value="1"/>
</dbReference>
<feature type="transmembrane region" description="Helical" evidence="9">
    <location>
        <begin position="127"/>
        <end position="148"/>
    </location>
</feature>
<keyword evidence="7 9" id="KW-0472">Membrane</keyword>
<name>A0A1Y5TGV0_9RHOB</name>
<evidence type="ECO:0000256" key="4">
    <source>
        <dbReference type="ARBA" id="ARBA00022519"/>
    </source>
</evidence>
<feature type="transmembrane region" description="Helical" evidence="9">
    <location>
        <begin position="20"/>
        <end position="40"/>
    </location>
</feature>
<organism evidence="11 12">
    <name type="scientific">Aquimixticola soesokkakensis</name>
    <dbReference type="NCBI Taxonomy" id="1519096"/>
    <lineage>
        <taxon>Bacteria</taxon>
        <taxon>Pseudomonadati</taxon>
        <taxon>Pseudomonadota</taxon>
        <taxon>Alphaproteobacteria</taxon>
        <taxon>Rhodobacterales</taxon>
        <taxon>Paracoccaceae</taxon>
        <taxon>Aquimixticola</taxon>
    </lineage>
</organism>
<feature type="transmembrane region" description="Helical" evidence="9">
    <location>
        <begin position="88"/>
        <end position="107"/>
    </location>
</feature>
<sequence length="172" mass="19473">MTFRNRALRIYTTVAEAVPALLLSAMFLSFILQVFMRYVIGQPVGWTVEVCAIAWIWIILWGQSVSARDEDEIRFDIVYSAVGAGTRRVFRILAALLLITVYLIAFGDSWSYVSFMKIEDTSYLDIPYNYVFAIFLVFLAVSILRYALIAVQELRGVIAPPANTSLPEDTPE</sequence>
<proteinExistence type="inferred from homology"/>
<dbReference type="RefSeq" id="WP_085837721.1">
    <property type="nucleotide sequence ID" value="NZ_FWFS01000011.1"/>
</dbReference>
<dbReference type="GO" id="GO:0022857">
    <property type="term" value="F:transmembrane transporter activity"/>
    <property type="evidence" value="ECO:0007669"/>
    <property type="project" value="UniProtKB-UniRule"/>
</dbReference>
<evidence type="ECO:0000256" key="6">
    <source>
        <dbReference type="ARBA" id="ARBA00022989"/>
    </source>
</evidence>
<keyword evidence="4 9" id="KW-0997">Cell inner membrane</keyword>
<evidence type="ECO:0000256" key="3">
    <source>
        <dbReference type="ARBA" id="ARBA00022475"/>
    </source>
</evidence>
<dbReference type="InterPro" id="IPR007387">
    <property type="entry name" value="TRAP_DctQ"/>
</dbReference>
<dbReference type="GO" id="GO:0005886">
    <property type="term" value="C:plasma membrane"/>
    <property type="evidence" value="ECO:0007669"/>
    <property type="project" value="UniProtKB-SubCell"/>
</dbReference>
<dbReference type="AlphaFoldDB" id="A0A1Y5TGV0"/>
<evidence type="ECO:0000256" key="9">
    <source>
        <dbReference type="RuleBase" id="RU369079"/>
    </source>
</evidence>
<dbReference type="Proteomes" id="UP000193862">
    <property type="component" value="Unassembled WGS sequence"/>
</dbReference>
<evidence type="ECO:0000313" key="11">
    <source>
        <dbReference type="EMBL" id="SLN63725.1"/>
    </source>
</evidence>
<evidence type="ECO:0000256" key="2">
    <source>
        <dbReference type="ARBA" id="ARBA00022448"/>
    </source>
</evidence>
<evidence type="ECO:0000256" key="7">
    <source>
        <dbReference type="ARBA" id="ARBA00023136"/>
    </source>
</evidence>
<evidence type="ECO:0000256" key="1">
    <source>
        <dbReference type="ARBA" id="ARBA00004429"/>
    </source>
</evidence>
<evidence type="ECO:0000256" key="8">
    <source>
        <dbReference type="ARBA" id="ARBA00038436"/>
    </source>
</evidence>
<dbReference type="PANTHER" id="PTHR35011:SF2">
    <property type="entry name" value="2,3-DIKETO-L-GULONATE TRAP TRANSPORTER SMALL PERMEASE PROTEIN YIAM"/>
    <property type="match status" value="1"/>
</dbReference>
<keyword evidence="5 9" id="KW-0812">Transmembrane</keyword>
<dbReference type="GO" id="GO:0015740">
    <property type="term" value="P:C4-dicarboxylate transport"/>
    <property type="evidence" value="ECO:0007669"/>
    <property type="project" value="TreeGrafter"/>
</dbReference>
<evidence type="ECO:0000259" key="10">
    <source>
        <dbReference type="Pfam" id="PF04290"/>
    </source>
</evidence>
<dbReference type="PANTHER" id="PTHR35011">
    <property type="entry name" value="2,3-DIKETO-L-GULONATE TRAP TRANSPORTER SMALL PERMEASE PROTEIN YIAM"/>
    <property type="match status" value="1"/>
</dbReference>